<dbReference type="STRING" id="1189612.A33Q_0670"/>
<evidence type="ECO:0000313" key="2">
    <source>
        <dbReference type="Proteomes" id="UP000006073"/>
    </source>
</evidence>
<dbReference type="EMBL" id="ALWO02000014">
    <property type="protein sequence ID" value="EOZ99292.1"/>
    <property type="molecule type" value="Genomic_DNA"/>
</dbReference>
<gene>
    <name evidence="1" type="ORF">A33Q_0670</name>
</gene>
<name>S2DK04_INDAL</name>
<organism evidence="1 2">
    <name type="scientific">Indibacter alkaliphilus (strain CCUG 57479 / KCTC 22604 / LW1)</name>
    <dbReference type="NCBI Taxonomy" id="1189612"/>
    <lineage>
        <taxon>Bacteria</taxon>
        <taxon>Pseudomonadati</taxon>
        <taxon>Bacteroidota</taxon>
        <taxon>Cytophagia</taxon>
        <taxon>Cytophagales</taxon>
        <taxon>Cyclobacteriaceae</taxon>
    </lineage>
</organism>
<keyword evidence="2" id="KW-1185">Reference proteome</keyword>
<evidence type="ECO:0000313" key="1">
    <source>
        <dbReference type="EMBL" id="EOZ99292.1"/>
    </source>
</evidence>
<protein>
    <submittedName>
        <fullName evidence="1">Uncharacterized protein</fullName>
    </submittedName>
</protein>
<accession>S2DK04</accession>
<dbReference type="Proteomes" id="UP000006073">
    <property type="component" value="Unassembled WGS sequence"/>
</dbReference>
<comment type="caution">
    <text evidence="1">The sequence shown here is derived from an EMBL/GenBank/DDBJ whole genome shotgun (WGS) entry which is preliminary data.</text>
</comment>
<sequence>MAILRLSWLTMAVMTKVKSSWSYGMREIRENYLFKSF</sequence>
<proteinExistence type="predicted"/>
<dbReference type="AlphaFoldDB" id="S2DK04"/>
<reference evidence="1 2" key="1">
    <citation type="journal article" date="2013" name="Genome Announc.">
        <title>Draft Genome Sequence of Indibacter alkaliphilus Strain LW1T, Isolated from Lonar Lake, a Haloalkaline Lake in the Buldana District of Maharashtra, India.</title>
        <authorList>
            <person name="Singh A."/>
            <person name="Kumar Jangir P."/>
            <person name="Sharma R."/>
            <person name="Singh A."/>
            <person name="Kumar Pinnaka A."/>
            <person name="Shivaji S."/>
        </authorList>
    </citation>
    <scope>NUCLEOTIDE SEQUENCE [LARGE SCALE GENOMIC DNA]</scope>
    <source>
        <strain evidence="2">CCUG 57479 / KCTC 22604 / LW1</strain>
    </source>
</reference>